<feature type="transmembrane region" description="Helical" evidence="1">
    <location>
        <begin position="40"/>
        <end position="59"/>
    </location>
</feature>
<organism evidence="2 3">
    <name type="scientific">Heracleum sosnowskyi</name>
    <dbReference type="NCBI Taxonomy" id="360622"/>
    <lineage>
        <taxon>Eukaryota</taxon>
        <taxon>Viridiplantae</taxon>
        <taxon>Streptophyta</taxon>
        <taxon>Embryophyta</taxon>
        <taxon>Tracheophyta</taxon>
        <taxon>Spermatophyta</taxon>
        <taxon>Magnoliopsida</taxon>
        <taxon>eudicotyledons</taxon>
        <taxon>Gunneridae</taxon>
        <taxon>Pentapetalae</taxon>
        <taxon>asterids</taxon>
        <taxon>campanulids</taxon>
        <taxon>Apiales</taxon>
        <taxon>Apiaceae</taxon>
        <taxon>Apioideae</taxon>
        <taxon>apioid superclade</taxon>
        <taxon>Tordylieae</taxon>
        <taxon>Tordyliinae</taxon>
        <taxon>Heracleum</taxon>
    </lineage>
</organism>
<accession>A0AAD8J882</accession>
<evidence type="ECO:0000313" key="2">
    <source>
        <dbReference type="EMBL" id="KAK1398353.1"/>
    </source>
</evidence>
<reference evidence="2" key="2">
    <citation type="submission" date="2023-05" db="EMBL/GenBank/DDBJ databases">
        <authorList>
            <person name="Schelkunov M.I."/>
        </authorList>
    </citation>
    <scope>NUCLEOTIDE SEQUENCE</scope>
    <source>
        <strain evidence="2">Hsosn_3</strain>
        <tissue evidence="2">Leaf</tissue>
    </source>
</reference>
<gene>
    <name evidence="2" type="ORF">POM88_008216</name>
</gene>
<keyword evidence="3" id="KW-1185">Reference proteome</keyword>
<keyword evidence="1" id="KW-1133">Transmembrane helix</keyword>
<evidence type="ECO:0000313" key="3">
    <source>
        <dbReference type="Proteomes" id="UP001237642"/>
    </source>
</evidence>
<dbReference type="Proteomes" id="UP001237642">
    <property type="component" value="Unassembled WGS sequence"/>
</dbReference>
<keyword evidence="1" id="KW-0472">Membrane</keyword>
<name>A0AAD8J882_9APIA</name>
<comment type="caution">
    <text evidence="2">The sequence shown here is derived from an EMBL/GenBank/DDBJ whole genome shotgun (WGS) entry which is preliminary data.</text>
</comment>
<keyword evidence="1" id="KW-0812">Transmembrane</keyword>
<proteinExistence type="predicted"/>
<sequence length="149" mass="17481">MLELIKKPSRKNRGIVVKMRFLHNKRSQHEKTTTMFCYKYFKWLLWFSLTSYFFTSFLITHSPNPIKPISLSLSKPSISLALIKSQKPQSHQGLLNGMKVFVYDLPPKYNNDWLSNERCKNHLFASEFTCPVTSAPSMDFQQLVMHALY</sequence>
<dbReference type="AlphaFoldDB" id="A0AAD8J882"/>
<protein>
    <submittedName>
        <fullName evidence="2">Uncharacterized protein</fullName>
    </submittedName>
</protein>
<reference evidence="2" key="1">
    <citation type="submission" date="2023-02" db="EMBL/GenBank/DDBJ databases">
        <title>Genome of toxic invasive species Heracleum sosnowskyi carries increased number of genes despite the absence of recent whole-genome duplications.</title>
        <authorList>
            <person name="Schelkunov M."/>
            <person name="Shtratnikova V."/>
            <person name="Makarenko M."/>
            <person name="Klepikova A."/>
            <person name="Omelchenko D."/>
            <person name="Novikova G."/>
            <person name="Obukhova E."/>
            <person name="Bogdanov V."/>
            <person name="Penin A."/>
            <person name="Logacheva M."/>
        </authorList>
    </citation>
    <scope>NUCLEOTIDE SEQUENCE</scope>
    <source>
        <strain evidence="2">Hsosn_3</strain>
        <tissue evidence="2">Leaf</tissue>
    </source>
</reference>
<dbReference type="EMBL" id="JAUIZM010000002">
    <property type="protein sequence ID" value="KAK1398353.1"/>
    <property type="molecule type" value="Genomic_DNA"/>
</dbReference>
<evidence type="ECO:0000256" key="1">
    <source>
        <dbReference type="SAM" id="Phobius"/>
    </source>
</evidence>